<dbReference type="Gene3D" id="1.10.606.20">
    <property type="match status" value="1"/>
</dbReference>
<dbReference type="OrthoDB" id="9780455at2"/>
<organism evidence="2 3">
    <name type="scientific">Flavobacterium franklandianum</name>
    <dbReference type="NCBI Taxonomy" id="2594430"/>
    <lineage>
        <taxon>Bacteria</taxon>
        <taxon>Pseudomonadati</taxon>
        <taxon>Bacteroidota</taxon>
        <taxon>Flavobacteriia</taxon>
        <taxon>Flavobacteriales</taxon>
        <taxon>Flavobacteriaceae</taxon>
        <taxon>Flavobacterium</taxon>
    </lineage>
</organism>
<dbReference type="InterPro" id="IPR052559">
    <property type="entry name" value="V-haloperoxidase"/>
</dbReference>
<dbReference type="PANTHER" id="PTHR34599">
    <property type="entry name" value="PEROXIDASE-RELATED"/>
    <property type="match status" value="1"/>
</dbReference>
<dbReference type="InterPro" id="IPR016119">
    <property type="entry name" value="Br/Cl_peroxidase_C"/>
</dbReference>
<dbReference type="Pfam" id="PF01569">
    <property type="entry name" value="PAP2"/>
    <property type="match status" value="1"/>
</dbReference>
<dbReference type="SUPFAM" id="SSF48317">
    <property type="entry name" value="Acid phosphatase/Vanadium-dependent haloperoxidase"/>
    <property type="match status" value="2"/>
</dbReference>
<dbReference type="InterPro" id="IPR036938">
    <property type="entry name" value="PAP2/HPO_sf"/>
</dbReference>
<dbReference type="CDD" id="cd03398">
    <property type="entry name" value="PAP2_haloperoxidase"/>
    <property type="match status" value="1"/>
</dbReference>
<evidence type="ECO:0000313" key="2">
    <source>
        <dbReference type="EMBL" id="TRX24043.1"/>
    </source>
</evidence>
<dbReference type="PANTHER" id="PTHR34599:SF1">
    <property type="entry name" value="PHOSPHATIDIC ACID PHOSPHATASE TYPE 2_HALOPEROXIDASE DOMAIN-CONTAINING PROTEIN"/>
    <property type="match status" value="1"/>
</dbReference>
<keyword evidence="3" id="KW-1185">Reference proteome</keyword>
<protein>
    <submittedName>
        <fullName evidence="2">Phosphatase PAP2 family protein</fullName>
    </submittedName>
</protein>
<dbReference type="EMBL" id="VJZR01000001">
    <property type="protein sequence ID" value="TRX24043.1"/>
    <property type="molecule type" value="Genomic_DNA"/>
</dbReference>
<dbReference type="GO" id="GO:0004601">
    <property type="term" value="F:peroxidase activity"/>
    <property type="evidence" value="ECO:0007669"/>
    <property type="project" value="InterPro"/>
</dbReference>
<dbReference type="Gene3D" id="1.10.606.10">
    <property type="entry name" value="Vanadium-containing Chloroperoxidase, domain 2"/>
    <property type="match status" value="1"/>
</dbReference>
<gene>
    <name evidence="2" type="ORF">FNW17_02380</name>
</gene>
<reference evidence="2 3" key="1">
    <citation type="submission" date="2019-07" db="EMBL/GenBank/DDBJ databases">
        <title>Novel species of Flavobacterium.</title>
        <authorList>
            <person name="Liu Q."/>
            <person name="Xin Y.-H."/>
        </authorList>
    </citation>
    <scope>NUCLEOTIDE SEQUENCE [LARGE SCALE GENOMIC DNA]</scope>
    <source>
        <strain evidence="2 3">LB3P56</strain>
    </source>
</reference>
<sequence length="518" mass="56775">MKNNIYITLEKCCLFALLLLNFSCTNDIEESNQQYPQLNPVNPDLLAGTWKPILLTAPDEFAIDAPLAVTTAAYKAEINEIKSYQSNITADQERIIKYWSVGGVLRWNEIMQTLVARHNRPPYQNPDGTYPAPSAANPFANPQFPFSNPPFAARAYAYVSAAQYDAMVATWHYKQLYNRASPFVVDNSIQVLVPKSTLPSYPSEDGALAGVTVEILKLLFPTEIAYIQEKADEQKLYRIISGANVRSDVEAGVALGKKIAAKFTVRATTDGAGAAIGNQALWTQLETNAIAKGETPWRSLDLPARPPMLPLFGSVKSFLMTPDNVVANRPLPPPSTNSPQFLTELNEVKRYSQDDSKENMKIVAFWADGVGTYTPPGHWNAIADAAFVEQNYSEVRWARNLALLNLAMMDAAICCWDAKYFYFNPRPCQADASIKTLTGVPNFPAYVSGHSTFSGAASTVLSHLIPSKTSEFSAMATEASNSRLFGAIHYRSDCENGLLLGKAVGNFAVNRAATDGAK</sequence>
<dbReference type="Proteomes" id="UP000318585">
    <property type="component" value="Unassembled WGS sequence"/>
</dbReference>
<dbReference type="AlphaFoldDB" id="A0A553CU69"/>
<feature type="domain" description="Phosphatidic acid phosphatase type 2/haloperoxidase" evidence="1">
    <location>
        <begin position="403"/>
        <end position="509"/>
    </location>
</feature>
<evidence type="ECO:0000259" key="1">
    <source>
        <dbReference type="Pfam" id="PF01569"/>
    </source>
</evidence>
<evidence type="ECO:0000313" key="3">
    <source>
        <dbReference type="Proteomes" id="UP000318585"/>
    </source>
</evidence>
<comment type="caution">
    <text evidence="2">The sequence shown here is derived from an EMBL/GenBank/DDBJ whole genome shotgun (WGS) entry which is preliminary data.</text>
</comment>
<dbReference type="RefSeq" id="WP_144070778.1">
    <property type="nucleotide sequence ID" value="NZ_VJZR01000001.1"/>
</dbReference>
<proteinExistence type="predicted"/>
<name>A0A553CU69_9FLAO</name>
<accession>A0A553CU69</accession>
<dbReference type="InterPro" id="IPR000326">
    <property type="entry name" value="PAP2/HPO"/>
</dbReference>